<dbReference type="EMBL" id="JASCZI010030396">
    <property type="protein sequence ID" value="MED6122186.1"/>
    <property type="molecule type" value="Genomic_DNA"/>
</dbReference>
<accession>A0ABU6RDT7</accession>
<protein>
    <submittedName>
        <fullName evidence="1">Uncharacterized protein</fullName>
    </submittedName>
</protein>
<proteinExistence type="predicted"/>
<name>A0ABU6RDT7_9FABA</name>
<evidence type="ECO:0000313" key="2">
    <source>
        <dbReference type="Proteomes" id="UP001341840"/>
    </source>
</evidence>
<organism evidence="1 2">
    <name type="scientific">Stylosanthes scabra</name>
    <dbReference type="NCBI Taxonomy" id="79078"/>
    <lineage>
        <taxon>Eukaryota</taxon>
        <taxon>Viridiplantae</taxon>
        <taxon>Streptophyta</taxon>
        <taxon>Embryophyta</taxon>
        <taxon>Tracheophyta</taxon>
        <taxon>Spermatophyta</taxon>
        <taxon>Magnoliopsida</taxon>
        <taxon>eudicotyledons</taxon>
        <taxon>Gunneridae</taxon>
        <taxon>Pentapetalae</taxon>
        <taxon>rosids</taxon>
        <taxon>fabids</taxon>
        <taxon>Fabales</taxon>
        <taxon>Fabaceae</taxon>
        <taxon>Papilionoideae</taxon>
        <taxon>50 kb inversion clade</taxon>
        <taxon>dalbergioids sensu lato</taxon>
        <taxon>Dalbergieae</taxon>
        <taxon>Pterocarpus clade</taxon>
        <taxon>Stylosanthes</taxon>
    </lineage>
</organism>
<sequence length="210" mass="23196">MLVFRSSADALVRHRPHCRLRLFVVSPTSTAQSPEAAEHAATRRQKLIVFLIRVALAATFQPVFGPSPAAVLCHRPYHRLRLTVTIPTSPDSLPEASPRAVTRLLKIEDTAVVDLLSPSTVQIVPCQRSCSFSPDAFSVVGSVFPFHGLDSATCCLTVQRIRPSHPLRPGPIQSPDPIRSDLYTRSDPVRLSRLVRPGPVCCFDSVRLFW</sequence>
<reference evidence="1 2" key="1">
    <citation type="journal article" date="2023" name="Plants (Basel)">
        <title>Bridging the Gap: Combining Genomics and Transcriptomics Approaches to Understand Stylosanthes scabra, an Orphan Legume from the Brazilian Caatinga.</title>
        <authorList>
            <person name="Ferreira-Neto J.R.C."/>
            <person name="da Silva M.D."/>
            <person name="Binneck E."/>
            <person name="de Melo N.F."/>
            <person name="da Silva R.H."/>
            <person name="de Melo A.L.T.M."/>
            <person name="Pandolfi V."/>
            <person name="Bustamante F.O."/>
            <person name="Brasileiro-Vidal A.C."/>
            <person name="Benko-Iseppon A.M."/>
        </authorList>
    </citation>
    <scope>NUCLEOTIDE SEQUENCE [LARGE SCALE GENOMIC DNA]</scope>
    <source>
        <tissue evidence="1">Leaves</tissue>
    </source>
</reference>
<gene>
    <name evidence="1" type="ORF">PIB30_037433</name>
</gene>
<dbReference type="Proteomes" id="UP001341840">
    <property type="component" value="Unassembled WGS sequence"/>
</dbReference>
<keyword evidence="2" id="KW-1185">Reference proteome</keyword>
<comment type="caution">
    <text evidence="1">The sequence shown here is derived from an EMBL/GenBank/DDBJ whole genome shotgun (WGS) entry which is preliminary data.</text>
</comment>
<evidence type="ECO:0000313" key="1">
    <source>
        <dbReference type="EMBL" id="MED6122186.1"/>
    </source>
</evidence>